<sequence length="130" mass="14869">MDFRPEGTDAFEHDHSSTNLSPIADMYPHILGLLAQPDRQDMSGNPDFIYQLHSMMQEVQSHRSLLQKAAVLREEFSRVQTENIQIRTYLNSRLPSREPTFLTPSTFSPIPRPSPDTSGRSWDSIVLDLI</sequence>
<organism evidence="2 3">
    <name type="scientific">Penicillium subrubescens</name>
    <dbReference type="NCBI Taxonomy" id="1316194"/>
    <lineage>
        <taxon>Eukaryota</taxon>
        <taxon>Fungi</taxon>
        <taxon>Dikarya</taxon>
        <taxon>Ascomycota</taxon>
        <taxon>Pezizomycotina</taxon>
        <taxon>Eurotiomycetes</taxon>
        <taxon>Eurotiomycetidae</taxon>
        <taxon>Eurotiales</taxon>
        <taxon>Aspergillaceae</taxon>
        <taxon>Penicillium</taxon>
    </lineage>
</organism>
<reference evidence="2 3" key="1">
    <citation type="submission" date="2016-10" db="EMBL/GenBank/DDBJ databases">
        <title>Genome sequence of the ascomycete fungus Penicillium subrubescens.</title>
        <authorList>
            <person name="De Vries R.P."/>
            <person name="Peng M."/>
            <person name="Dilokpimol A."/>
            <person name="Hilden K."/>
            <person name="Makela M.R."/>
            <person name="Grigoriev I."/>
            <person name="Riley R."/>
            <person name="Granchi Z."/>
        </authorList>
    </citation>
    <scope>NUCLEOTIDE SEQUENCE [LARGE SCALE GENOMIC DNA]</scope>
    <source>
        <strain evidence="2 3">CBS 132785</strain>
    </source>
</reference>
<name>A0A1Q5SQQ2_9EURO</name>
<dbReference type="AlphaFoldDB" id="A0A1Q5SQQ2"/>
<evidence type="ECO:0000313" key="3">
    <source>
        <dbReference type="Proteomes" id="UP000186955"/>
    </source>
</evidence>
<evidence type="ECO:0000256" key="1">
    <source>
        <dbReference type="SAM" id="MobiDB-lite"/>
    </source>
</evidence>
<proteinExistence type="predicted"/>
<feature type="region of interest" description="Disordered" evidence="1">
    <location>
        <begin position="97"/>
        <end position="119"/>
    </location>
</feature>
<dbReference type="Proteomes" id="UP000186955">
    <property type="component" value="Unassembled WGS sequence"/>
</dbReference>
<dbReference type="STRING" id="1316194.A0A1Q5SQQ2"/>
<gene>
    <name evidence="2" type="ORF">PENSUB_13462</name>
</gene>
<keyword evidence="3" id="KW-1185">Reference proteome</keyword>
<accession>A0A1Q5SQQ2</accession>
<protein>
    <submittedName>
        <fullName evidence="2">Uncharacterized protein</fullName>
    </submittedName>
</protein>
<comment type="caution">
    <text evidence="2">The sequence shown here is derived from an EMBL/GenBank/DDBJ whole genome shotgun (WGS) entry which is preliminary data.</text>
</comment>
<evidence type="ECO:0000313" key="2">
    <source>
        <dbReference type="EMBL" id="OKO90329.1"/>
    </source>
</evidence>
<dbReference type="EMBL" id="MNBE01000758">
    <property type="protein sequence ID" value="OKO90329.1"/>
    <property type="molecule type" value="Genomic_DNA"/>
</dbReference>